<dbReference type="InParanoid" id="A0A6J0BG70"/>
<dbReference type="FunCoup" id="A0A6J0BG70">
    <property type="interactions" value="7"/>
</dbReference>
<proteinExistence type="predicted"/>
<evidence type="ECO:0000313" key="2">
    <source>
        <dbReference type="RefSeq" id="XP_015512723.2"/>
    </source>
</evidence>
<organism evidence="2">
    <name type="scientific">Neodiprion lecontei</name>
    <name type="common">Redheaded pine sawfly</name>
    <dbReference type="NCBI Taxonomy" id="441921"/>
    <lineage>
        <taxon>Eukaryota</taxon>
        <taxon>Metazoa</taxon>
        <taxon>Ecdysozoa</taxon>
        <taxon>Arthropoda</taxon>
        <taxon>Hexapoda</taxon>
        <taxon>Insecta</taxon>
        <taxon>Pterygota</taxon>
        <taxon>Neoptera</taxon>
        <taxon>Endopterygota</taxon>
        <taxon>Hymenoptera</taxon>
        <taxon>Tenthredinoidea</taxon>
        <taxon>Diprionidae</taxon>
        <taxon>Diprioninae</taxon>
        <taxon>Neodiprion</taxon>
    </lineage>
</organism>
<dbReference type="AlphaFoldDB" id="A0A6J0BG70"/>
<dbReference type="Proteomes" id="UP000829291">
    <property type="component" value="Chromosome 5"/>
</dbReference>
<accession>A0A6J0BG70</accession>
<dbReference type="GeneID" id="107219139"/>
<sequence>MQSCLYRKLFCYFVNRNNRITASLYHAKERSIDEYKEDGQRVENLHNTFLNYLQVNIMSKSNLKKYMMSLNIKTPERESFIASELRKNQLTPLDDIKQSPNNTSVTQTASKLLPILIIIDILDKEPNNAQFLFLLKRVDETCSRMLCDLSFDETLILLNELARTAPTKVMLLGFYLESIKTLRLRLSENKQSSLQIMNLLFLMSLRKTEALLDVRYTLKYLSDFEKLSIIEQCIVSIAAFKCGVKLDRQIIHIIEGTVQRNVEKLLKNQKLFVPLLKAMRHAGPSREFSLDHLSKRILEHKEKYKMSLAVPILALYAEILQADSKVINRLVGDAFLQMRKSGSILEDNIAAEDAIRVKDIDRLLWAVSTLNHKLTHSQLLYVEKFLSDNLDAFSRYPKAFCGSLLALWILGSKCRQIIEYCFRVKIFHRLLQNSSEDSGRLVVLLACIKIEAPTVVIPSNLIWDTNKEPLLNEYSELECISSILKCLESQLELSEINVDCPVNEIRIYGISAKHETLGWLHVDLLNNYTCLCKPRKPHGLMNLKLRLIKTLGYTSILVDNIGPLKVEKVVTTIGEAIDELMRK</sequence>
<dbReference type="KEGG" id="nlo:107219139"/>
<reference evidence="2" key="1">
    <citation type="submission" date="2025-08" db="UniProtKB">
        <authorList>
            <consortium name="RefSeq"/>
        </authorList>
    </citation>
    <scope>IDENTIFICATION</scope>
    <source>
        <tissue evidence="2">Thorax and Abdomen</tissue>
    </source>
</reference>
<name>A0A6J0BG70_NEOLC</name>
<dbReference type="RefSeq" id="XP_015512723.2">
    <property type="nucleotide sequence ID" value="XM_015657237.2"/>
</dbReference>
<gene>
    <name evidence="2" type="primary">LOC107219139</name>
</gene>
<keyword evidence="1" id="KW-1185">Reference proteome</keyword>
<protein>
    <submittedName>
        <fullName evidence="2">Uncharacterized protein LOC107219139</fullName>
    </submittedName>
</protein>
<evidence type="ECO:0000313" key="1">
    <source>
        <dbReference type="Proteomes" id="UP000829291"/>
    </source>
</evidence>
<dbReference type="OrthoDB" id="6579040at2759"/>